<comment type="caution">
    <text evidence="3">The sequence shown here is derived from an EMBL/GenBank/DDBJ whole genome shotgun (WGS) entry which is preliminary data.</text>
</comment>
<keyword evidence="5" id="KW-1185">Reference proteome</keyword>
<dbReference type="PANTHER" id="PTHR46652">
    <property type="entry name" value="LEUCINE-RICH REPEAT AND IQ DOMAIN-CONTAINING PROTEIN 1-RELATED"/>
    <property type="match status" value="1"/>
</dbReference>
<evidence type="ECO:0000313" key="3">
    <source>
        <dbReference type="EMBL" id="CAI9921174.1"/>
    </source>
</evidence>
<dbReference type="InterPro" id="IPR050836">
    <property type="entry name" value="SDS22/Internalin_LRR"/>
</dbReference>
<dbReference type="SMART" id="SM00369">
    <property type="entry name" value="LRR_TYP"/>
    <property type="match status" value="15"/>
</dbReference>
<dbReference type="InterPro" id="IPR003591">
    <property type="entry name" value="Leu-rich_rpt_typical-subtyp"/>
</dbReference>
<reference evidence="3" key="1">
    <citation type="submission" date="2023-06" db="EMBL/GenBank/DDBJ databases">
        <authorList>
            <person name="Kurt Z."/>
        </authorList>
    </citation>
    <scope>NUCLEOTIDE SEQUENCE</scope>
</reference>
<dbReference type="InterPro" id="IPR001611">
    <property type="entry name" value="Leu-rich_rpt"/>
</dbReference>
<dbReference type="EMBL" id="CAXDID020000259">
    <property type="protein sequence ID" value="CAL6066214.1"/>
    <property type="molecule type" value="Genomic_DNA"/>
</dbReference>
<dbReference type="PROSITE" id="PS51450">
    <property type="entry name" value="LRR"/>
    <property type="match status" value="14"/>
</dbReference>
<evidence type="ECO:0000313" key="4">
    <source>
        <dbReference type="EMBL" id="CAL6066214.1"/>
    </source>
</evidence>
<dbReference type="EMBL" id="CATOUU010000217">
    <property type="protein sequence ID" value="CAI9921174.1"/>
    <property type="molecule type" value="Genomic_DNA"/>
</dbReference>
<sequence>MKMKSIENKAKPSCIVTQNTKFTDQNVKDANEFTARNVTIEQVDKVPTCAVSLKMANCSLCSCKGLDFHQSLTHLDLSSNYLEQVSGVENIYGLEYADFSNNFITDISVLAGKNMLKVLKIANNMLFSLEIVSSLPSLQELDYANNYVQSQKPAITHSNFKPSWVSQQKEVSRNLCMQILSLTEEEATLVLNAENDQMWEYIVQMILKFRDQIKICDDEVSLSINDNQQLTSLIFIQYLNVTCLKLNRCHNVNFSEGSQKFKHWFVSNSKIQSLQGIQNFRQLETLVLRNNGLGRLPNELSLISELTNLRSLNIAQNGLEDLNWLKLNQLESLDVSENRVKDINALAEFKDLKNLDISFNLVRNVEALRDLEQIEQLNISHNKITNINCLNKLDKLVYFNITCNRVISVEVCLVMKLLVDLRTDQNSICDIDKLTKHQNNTASWVTLQDEPTDAEIQQYFNCDEAEVQRKKKFLANQKQQSIYYPSMILRYKTNVANDSLEISNDNEIQSIYFSDLLKVLNTLKVTGCQNVSFEPHSTLVQHLIVQNCRLDNVLNLEQMTQLVSLDLSGNELRYVLELGELVKLKTLILKDNKIARIDNWIQSLKALEHIDMQNNKLIVVKCLLELPLLKTVQLQGNMIRDIEFLKRHRKYNQTWIQLQNIPTTQDYEYYLGDNRDDQMVRELIQQIDLERYSLQKADQYKDSIQDGELTINTDPSLYDLGFLDPKNEFLRQNTKILTVKQCPDVQTLNAPNILVELTINNCELSKINGLEKVTNLTHLDLSSNKLTEISALQSLSSLEELMLNNNMIVRIDCLEKLVNLRNFEIKNNRLFNANVSKFWKNTTKLFANDNFINDFTELFNHDNYNPLWISPQKIPAIEDAKNFLQGEATQEQIDAELAKFNNNKTCTDKKHSDQKLMQKLKKQIYNKQLEIADNESVQDLNFANHFKLTKLALTNCINVKFDYVCNVKTLHVVNCKLACIDGIQKMLQLQELNLEKNSLEDVSVLAQLLNLQSLTLNDNKLRDLSCLKSLVNLVSLDVRRNKLLEVDFVLELKELKNLLLEGNMIYHRESLQKHPNYNNWIDKQDLATEDDIIIRFGKDNVQTELSIISKNKKDVYNRKMIAKYQNRIRTHKITVENVSENHIDQINQNLKNCNREGKGNNYLLYCTQENIQTILNQIKAIDPNLKTTQEPFRYLMISKDNELEELGFVNEFNLQQLTVQDSINVKFTENVDVQIFFAITSELESLEGLQNWSKLQELYLYRNNLKNIQQLQNLTNLKALDLGTNQLHSVELLKGLTNLTSLTLFKNQISNLDPLQGLTNLKVLNIQINSIQNVQPLKHLMNLKQLTIHSNKIDNIEPLRELVNLTDLDLRVNFIKDFIPIQNHPSFVKYLIDRQQ</sequence>
<keyword evidence="1" id="KW-0433">Leucine-rich repeat</keyword>
<gene>
    <name evidence="4" type="ORF">HINF_LOCUS52213</name>
    <name evidence="3" type="ORF">HINF_LOCUS8819</name>
</gene>
<reference evidence="4 5" key="2">
    <citation type="submission" date="2024-07" db="EMBL/GenBank/DDBJ databases">
        <authorList>
            <person name="Akdeniz Z."/>
        </authorList>
    </citation>
    <scope>NUCLEOTIDE SEQUENCE [LARGE SCALE GENOMIC DNA]</scope>
</reference>
<evidence type="ECO:0000256" key="1">
    <source>
        <dbReference type="ARBA" id="ARBA00022614"/>
    </source>
</evidence>
<protein>
    <recommendedName>
        <fullName evidence="6">Protein phosphatase 1 regulatory subunit 7</fullName>
    </recommendedName>
</protein>
<keyword evidence="2" id="KW-0677">Repeat</keyword>
<dbReference type="InterPro" id="IPR025875">
    <property type="entry name" value="Leu-rich_rpt_4"/>
</dbReference>
<organism evidence="3">
    <name type="scientific">Hexamita inflata</name>
    <dbReference type="NCBI Taxonomy" id="28002"/>
    <lineage>
        <taxon>Eukaryota</taxon>
        <taxon>Metamonada</taxon>
        <taxon>Diplomonadida</taxon>
        <taxon>Hexamitidae</taxon>
        <taxon>Hexamitinae</taxon>
        <taxon>Hexamita</taxon>
    </lineage>
</organism>
<name>A0AA86TK39_9EUKA</name>
<dbReference type="SUPFAM" id="SSF52058">
    <property type="entry name" value="L domain-like"/>
    <property type="match status" value="3"/>
</dbReference>
<dbReference type="Proteomes" id="UP001642409">
    <property type="component" value="Unassembled WGS sequence"/>
</dbReference>
<evidence type="ECO:0000313" key="5">
    <source>
        <dbReference type="Proteomes" id="UP001642409"/>
    </source>
</evidence>
<evidence type="ECO:0008006" key="6">
    <source>
        <dbReference type="Google" id="ProtNLM"/>
    </source>
</evidence>
<accession>A0AA86TK39</accession>
<dbReference type="SMART" id="SM00364">
    <property type="entry name" value="LRR_BAC"/>
    <property type="match status" value="5"/>
</dbReference>
<dbReference type="SUPFAM" id="SSF52075">
    <property type="entry name" value="Outer arm dynein light chain 1"/>
    <property type="match status" value="2"/>
</dbReference>
<evidence type="ECO:0000256" key="2">
    <source>
        <dbReference type="ARBA" id="ARBA00022737"/>
    </source>
</evidence>
<dbReference type="InterPro" id="IPR032675">
    <property type="entry name" value="LRR_dom_sf"/>
</dbReference>
<dbReference type="SMART" id="SM00365">
    <property type="entry name" value="LRR_SD22"/>
    <property type="match status" value="19"/>
</dbReference>
<proteinExistence type="predicted"/>
<dbReference type="Pfam" id="PF12799">
    <property type="entry name" value="LRR_4"/>
    <property type="match status" value="1"/>
</dbReference>
<dbReference type="PANTHER" id="PTHR46652:SF3">
    <property type="entry name" value="LEUCINE-RICH REPEAT-CONTAINING PROTEIN 9"/>
    <property type="match status" value="1"/>
</dbReference>
<dbReference type="PRINTS" id="PR00019">
    <property type="entry name" value="LEURICHRPT"/>
</dbReference>
<dbReference type="Gene3D" id="3.80.10.10">
    <property type="entry name" value="Ribonuclease Inhibitor"/>
    <property type="match status" value="6"/>
</dbReference>